<accession>A0A291PCD6</accession>
<evidence type="ECO:0000313" key="2">
    <source>
        <dbReference type="Proteomes" id="UP000219993"/>
    </source>
</evidence>
<name>A0A291PCD6_9GAMM</name>
<sequence length="37" mass="3728">MIPAGLSPRLRGSGVAVLDLVLEVRVIPAPAGIGKGF</sequence>
<reference evidence="1 2" key="1">
    <citation type="journal article" date="2017" name="Sci. Rep.">
        <title>Revealing the Saline Adaptation Strategies of the Halophilic Bacterium Halomonas beimenensis through High-throughput Omics and Transposon Mutagenesis Approaches.</title>
        <authorList>
            <person name="Chen Y.H."/>
            <person name="Lin S.S."/>
            <person name="Shyu Y.T."/>
        </authorList>
    </citation>
    <scope>NUCLEOTIDE SEQUENCE [LARGE SCALE GENOMIC DNA]</scope>
    <source>
        <strain evidence="1 2">NTU-111</strain>
    </source>
</reference>
<proteinExistence type="predicted"/>
<evidence type="ECO:0000313" key="1">
    <source>
        <dbReference type="EMBL" id="ATJ84509.1"/>
    </source>
</evidence>
<gene>
    <name evidence="1" type="ORF">BEI_3522</name>
</gene>
<dbReference type="Proteomes" id="UP000219993">
    <property type="component" value="Chromosome"/>
</dbReference>
<dbReference type="EMBL" id="CP021435">
    <property type="protein sequence ID" value="ATJ84509.1"/>
    <property type="molecule type" value="Genomic_DNA"/>
</dbReference>
<dbReference type="KEGG" id="hbe:BEI_3522"/>
<dbReference type="AlphaFoldDB" id="A0A291PCD6"/>
<protein>
    <submittedName>
        <fullName evidence="1">Uncharacterized protein</fullName>
    </submittedName>
</protein>
<keyword evidence="2" id="KW-1185">Reference proteome</keyword>
<organism evidence="1 2">
    <name type="scientific">Halomonas beimenensis</name>
    <dbReference type="NCBI Taxonomy" id="475662"/>
    <lineage>
        <taxon>Bacteria</taxon>
        <taxon>Pseudomonadati</taxon>
        <taxon>Pseudomonadota</taxon>
        <taxon>Gammaproteobacteria</taxon>
        <taxon>Oceanospirillales</taxon>
        <taxon>Halomonadaceae</taxon>
        <taxon>Halomonas</taxon>
    </lineage>
</organism>